<comment type="caution">
    <text evidence="2">The sequence shown here is derived from an EMBL/GenBank/DDBJ whole genome shotgun (WGS) entry which is preliminary data.</text>
</comment>
<evidence type="ECO:0000313" key="2">
    <source>
        <dbReference type="EMBL" id="CAD2199900.1"/>
    </source>
</evidence>
<gene>
    <name evidence="2" type="ORF">MENT_LOCUS53331</name>
</gene>
<dbReference type="Proteomes" id="UP000580250">
    <property type="component" value="Unassembled WGS sequence"/>
</dbReference>
<name>A0A6V7XKN8_MELEN</name>
<evidence type="ECO:0000256" key="1">
    <source>
        <dbReference type="SAM" id="SignalP"/>
    </source>
</evidence>
<evidence type="ECO:0000313" key="3">
    <source>
        <dbReference type="Proteomes" id="UP000580250"/>
    </source>
</evidence>
<keyword evidence="1" id="KW-0732">Signal</keyword>
<accession>A0A6V7XKN8</accession>
<dbReference type="EMBL" id="CAJEWN010001764">
    <property type="protein sequence ID" value="CAD2199900.1"/>
    <property type="molecule type" value="Genomic_DNA"/>
</dbReference>
<reference evidence="2 3" key="1">
    <citation type="submission" date="2020-08" db="EMBL/GenBank/DDBJ databases">
        <authorList>
            <person name="Koutsovoulos G."/>
            <person name="Danchin GJ E."/>
        </authorList>
    </citation>
    <scope>NUCLEOTIDE SEQUENCE [LARGE SCALE GENOMIC DNA]</scope>
</reference>
<protein>
    <submittedName>
        <fullName evidence="2">Uncharacterized protein</fullName>
    </submittedName>
</protein>
<feature type="chain" id="PRO_5027839202" evidence="1">
    <location>
        <begin position="23"/>
        <end position="74"/>
    </location>
</feature>
<feature type="signal peptide" evidence="1">
    <location>
        <begin position="1"/>
        <end position="22"/>
    </location>
</feature>
<dbReference type="AlphaFoldDB" id="A0A6V7XKN8"/>
<proteinExistence type="predicted"/>
<organism evidence="2 3">
    <name type="scientific">Meloidogyne enterolobii</name>
    <name type="common">Root-knot nematode worm</name>
    <name type="synonym">Meloidogyne mayaguensis</name>
    <dbReference type="NCBI Taxonomy" id="390850"/>
    <lineage>
        <taxon>Eukaryota</taxon>
        <taxon>Metazoa</taxon>
        <taxon>Ecdysozoa</taxon>
        <taxon>Nematoda</taxon>
        <taxon>Chromadorea</taxon>
        <taxon>Rhabditida</taxon>
        <taxon>Tylenchina</taxon>
        <taxon>Tylenchomorpha</taxon>
        <taxon>Tylenchoidea</taxon>
        <taxon>Meloidogynidae</taxon>
        <taxon>Meloidogyninae</taxon>
        <taxon>Meloidogyne</taxon>
    </lineage>
</organism>
<sequence length="74" mass="8537">MLKRSLVVVLRLLIENIPLLSARQTRDLIKSDQMIEICSQFWNLGANTCQKTSKRRVSMQKVETQKVDLRYSGG</sequence>